<dbReference type="EMBL" id="CR940352">
    <property type="protein sequence ID" value="CAI75478.1"/>
    <property type="molecule type" value="Genomic_DNA"/>
</dbReference>
<keyword evidence="2" id="KW-1185">Reference proteome</keyword>
<name>Q4UCH3_THEAN</name>
<dbReference type="VEuPathDB" id="PiroplasmaDB:TA03625"/>
<organism evidence="1 2">
    <name type="scientific">Theileria annulata</name>
    <dbReference type="NCBI Taxonomy" id="5874"/>
    <lineage>
        <taxon>Eukaryota</taxon>
        <taxon>Sar</taxon>
        <taxon>Alveolata</taxon>
        <taxon>Apicomplexa</taxon>
        <taxon>Aconoidasida</taxon>
        <taxon>Piroplasmida</taxon>
        <taxon>Theileriidae</taxon>
        <taxon>Theileria</taxon>
    </lineage>
</organism>
<sequence>MTSQNANNLEKADKLLSYLAKKVEENKPANVVHFIVDVLCTYYPTHSPYFAKVWHYDKELEVEKQHVREFFKHNNSTSTIAQHFINAGFDCLDSLTFLTTDILEEIQGYNNVQWLPGHKVRVNQIFQNINKLVKEFKDLMKTQKRTKLHFIAGMGQEKTTTHYDYTGPVRGGNATVGFYQHKCVVNFYKFFQPNLNQLLPGDDTMYKTQTKLRNLYNLDHIASLSAEAATTKAVDALNNEIYGEACKNSHYTVKNRDD</sequence>
<protein>
    <submittedName>
        <fullName evidence="1">Uncharacterized protein</fullName>
    </submittedName>
</protein>
<dbReference type="InParanoid" id="Q4UCH3"/>
<proteinExistence type="predicted"/>
<dbReference type="RefSeq" id="XP_954954.1">
    <property type="nucleotide sequence ID" value="XM_949861.1"/>
</dbReference>
<accession>Q4UCH3</accession>
<dbReference type="AlphaFoldDB" id="Q4UCH3"/>
<dbReference type="eggNOG" id="ENOG502S0CT">
    <property type="taxonomic scope" value="Eukaryota"/>
</dbReference>
<dbReference type="OrthoDB" id="445338at2759"/>
<reference evidence="1 2" key="1">
    <citation type="journal article" date="2005" name="Science">
        <title>Genome of the host-cell transforming parasite Theileria annulata compared with T. parva.</title>
        <authorList>
            <person name="Pain A."/>
            <person name="Renauld H."/>
            <person name="Berriman M."/>
            <person name="Murphy L."/>
            <person name="Yeats C.A."/>
            <person name="Weir W."/>
            <person name="Kerhornou A."/>
            <person name="Aslett M."/>
            <person name="Bishop R."/>
            <person name="Bouchier C."/>
            <person name="Cochet M."/>
            <person name="Coulson R.M.R."/>
            <person name="Cronin A."/>
            <person name="de Villiers E.P."/>
            <person name="Fraser A."/>
            <person name="Fosker N."/>
            <person name="Gardner M."/>
            <person name="Goble A."/>
            <person name="Griffiths-Jones S."/>
            <person name="Harris D.E."/>
            <person name="Katzer F."/>
            <person name="Larke N."/>
            <person name="Lord A."/>
            <person name="Maser P."/>
            <person name="McKellar S."/>
            <person name="Mooney P."/>
            <person name="Morton F."/>
            <person name="Nene V."/>
            <person name="O'Neil S."/>
            <person name="Price C."/>
            <person name="Quail M.A."/>
            <person name="Rabbinowitsch E."/>
            <person name="Rawlings N.D."/>
            <person name="Rutter S."/>
            <person name="Saunders D."/>
            <person name="Seeger K."/>
            <person name="Shah T."/>
            <person name="Squares R."/>
            <person name="Squares S."/>
            <person name="Tivey A."/>
            <person name="Walker A.R."/>
            <person name="Woodward J."/>
            <person name="Dobbelaere D.A.E."/>
            <person name="Langsley G."/>
            <person name="Rajandream M.A."/>
            <person name="McKeever D."/>
            <person name="Shiels B."/>
            <person name="Tait A."/>
            <person name="Barrell B.G."/>
            <person name="Hall N."/>
        </authorList>
    </citation>
    <scope>NUCLEOTIDE SEQUENCE [LARGE SCALE GENOMIC DNA]</scope>
    <source>
        <strain evidence="2">Ankara</strain>
    </source>
</reference>
<dbReference type="GeneID" id="3864857"/>
<dbReference type="Proteomes" id="UP000001950">
    <property type="component" value="Chromosome 3"/>
</dbReference>
<dbReference type="KEGG" id="tan:TA03625"/>
<evidence type="ECO:0000313" key="2">
    <source>
        <dbReference type="Proteomes" id="UP000001950"/>
    </source>
</evidence>
<evidence type="ECO:0000313" key="1">
    <source>
        <dbReference type="EMBL" id="CAI75478.1"/>
    </source>
</evidence>
<gene>
    <name evidence="1" type="ORF">TA03625</name>
</gene>
<dbReference type="OMA" id="CTYYPTH"/>